<dbReference type="PANTHER" id="PTHR46630:SF1">
    <property type="entry name" value="TETRATRICOPEPTIDE REPEAT PROTEIN 29"/>
    <property type="match status" value="1"/>
</dbReference>
<dbReference type="Proteomes" id="UP000054248">
    <property type="component" value="Unassembled WGS sequence"/>
</dbReference>
<evidence type="ECO:0000313" key="7">
    <source>
        <dbReference type="EMBL" id="KIO15861.1"/>
    </source>
</evidence>
<evidence type="ECO:0000256" key="5">
    <source>
        <dbReference type="ARBA" id="ARBA00040665"/>
    </source>
</evidence>
<dbReference type="GO" id="GO:0005737">
    <property type="term" value="C:cytoplasm"/>
    <property type="evidence" value="ECO:0007669"/>
    <property type="project" value="UniProtKB-SubCell"/>
</dbReference>
<dbReference type="OrthoDB" id="621413at2759"/>
<evidence type="ECO:0000256" key="2">
    <source>
        <dbReference type="ARBA" id="ARBA00022490"/>
    </source>
</evidence>
<keyword evidence="4 6" id="KW-0802">TPR repeat</keyword>
<dbReference type="GO" id="GO:0003341">
    <property type="term" value="P:cilium movement"/>
    <property type="evidence" value="ECO:0007669"/>
    <property type="project" value="TreeGrafter"/>
</dbReference>
<proteinExistence type="predicted"/>
<dbReference type="AlphaFoldDB" id="A0A0C3Q0J2"/>
<evidence type="ECO:0000313" key="9">
    <source>
        <dbReference type="Proteomes" id="UP000054248"/>
    </source>
</evidence>
<evidence type="ECO:0000256" key="1">
    <source>
        <dbReference type="ARBA" id="ARBA00004496"/>
    </source>
</evidence>
<dbReference type="InterPro" id="IPR011990">
    <property type="entry name" value="TPR-like_helical_dom_sf"/>
</dbReference>
<keyword evidence="2" id="KW-0963">Cytoplasm</keyword>
<dbReference type="EMBL" id="KN823779">
    <property type="protein sequence ID" value="KIO15861.1"/>
    <property type="molecule type" value="Genomic_DNA"/>
</dbReference>
<feature type="repeat" description="TPR" evidence="6">
    <location>
        <begin position="165"/>
        <end position="198"/>
    </location>
</feature>
<reference evidence="7 9" key="1">
    <citation type="submission" date="2014-04" db="EMBL/GenBank/DDBJ databases">
        <authorList>
            <consortium name="DOE Joint Genome Institute"/>
            <person name="Kuo A."/>
            <person name="Girlanda M."/>
            <person name="Perotto S."/>
            <person name="Kohler A."/>
            <person name="Nagy L.G."/>
            <person name="Floudas D."/>
            <person name="Copeland A."/>
            <person name="Barry K.W."/>
            <person name="Cichocki N."/>
            <person name="Veneault-Fourrey C."/>
            <person name="LaButti K."/>
            <person name="Lindquist E.A."/>
            <person name="Lipzen A."/>
            <person name="Lundell T."/>
            <person name="Morin E."/>
            <person name="Murat C."/>
            <person name="Sun H."/>
            <person name="Tunlid A."/>
            <person name="Henrissat B."/>
            <person name="Grigoriev I.V."/>
            <person name="Hibbett D.S."/>
            <person name="Martin F."/>
            <person name="Nordberg H.P."/>
            <person name="Cantor M.N."/>
            <person name="Hua S.X."/>
        </authorList>
    </citation>
    <scope>NUCLEOTIDE SEQUENCE [LARGE SCALE GENOMIC DNA]</scope>
    <source>
        <strain evidence="7 9">MUT 4182</strain>
    </source>
</reference>
<reference evidence="9" key="2">
    <citation type="submission" date="2015-01" db="EMBL/GenBank/DDBJ databases">
        <title>Evolutionary Origins and Diversification of the Mycorrhizal Mutualists.</title>
        <authorList>
            <consortium name="DOE Joint Genome Institute"/>
            <consortium name="Mycorrhizal Genomics Consortium"/>
            <person name="Kohler A."/>
            <person name="Kuo A."/>
            <person name="Nagy L.G."/>
            <person name="Floudas D."/>
            <person name="Copeland A."/>
            <person name="Barry K.W."/>
            <person name="Cichocki N."/>
            <person name="Veneault-Fourrey C."/>
            <person name="LaButti K."/>
            <person name="Lindquist E.A."/>
            <person name="Lipzen A."/>
            <person name="Lundell T."/>
            <person name="Morin E."/>
            <person name="Murat C."/>
            <person name="Riley R."/>
            <person name="Ohm R."/>
            <person name="Sun H."/>
            <person name="Tunlid A."/>
            <person name="Henrissat B."/>
            <person name="Grigoriev I.V."/>
            <person name="Hibbett D.S."/>
            <person name="Martin F."/>
        </authorList>
    </citation>
    <scope>NUCLEOTIDE SEQUENCE [LARGE SCALE GENOMIC DNA]</scope>
    <source>
        <strain evidence="9">MUT 4182</strain>
    </source>
</reference>
<dbReference type="Pfam" id="PF13424">
    <property type="entry name" value="TPR_12"/>
    <property type="match status" value="3"/>
</dbReference>
<dbReference type="Gene3D" id="1.10.510.10">
    <property type="entry name" value="Transferase(Phosphotransferase) domain 1"/>
    <property type="match status" value="1"/>
</dbReference>
<evidence type="ECO:0000256" key="4">
    <source>
        <dbReference type="ARBA" id="ARBA00022803"/>
    </source>
</evidence>
<organism evidence="7 9">
    <name type="scientific">Tulasnella calospora MUT 4182</name>
    <dbReference type="NCBI Taxonomy" id="1051891"/>
    <lineage>
        <taxon>Eukaryota</taxon>
        <taxon>Fungi</taxon>
        <taxon>Dikarya</taxon>
        <taxon>Basidiomycota</taxon>
        <taxon>Agaricomycotina</taxon>
        <taxon>Agaricomycetes</taxon>
        <taxon>Cantharellales</taxon>
        <taxon>Tulasnellaceae</taxon>
        <taxon>Tulasnella</taxon>
    </lineage>
</organism>
<dbReference type="SMART" id="SM00028">
    <property type="entry name" value="TPR"/>
    <property type="match status" value="8"/>
</dbReference>
<keyword evidence="9" id="KW-1185">Reference proteome</keyword>
<name>A0A0C3Q0J2_9AGAM</name>
<gene>
    <name evidence="8" type="ORF">M407DRAFT_34497</name>
    <name evidence="7" type="ORF">M407DRAFT_34525</name>
</gene>
<accession>A0A0C3Q0J2</accession>
<evidence type="ECO:0000313" key="8">
    <source>
        <dbReference type="EMBL" id="KIO15889.1"/>
    </source>
</evidence>
<dbReference type="GO" id="GO:0005929">
    <property type="term" value="C:cilium"/>
    <property type="evidence" value="ECO:0007669"/>
    <property type="project" value="TreeGrafter"/>
</dbReference>
<dbReference type="STRING" id="1051891.A0A0C3Q0J2"/>
<dbReference type="HOGENOM" id="CLU_042955_0_0_1"/>
<dbReference type="InterPro" id="IPR019734">
    <property type="entry name" value="TPR_rpt"/>
</dbReference>
<dbReference type="PANTHER" id="PTHR46630">
    <property type="entry name" value="TETRATRICOPEPTIDE REPEAT PROTEIN 29"/>
    <property type="match status" value="1"/>
</dbReference>
<comment type="subcellular location">
    <subcellularLocation>
        <location evidence="1">Cytoplasm</location>
    </subcellularLocation>
</comment>
<dbReference type="SUPFAM" id="SSF48452">
    <property type="entry name" value="TPR-like"/>
    <property type="match status" value="2"/>
</dbReference>
<sequence>MTGNLPYGETSADYAIIRKIFESPLPQVDGASRLSDCLQLWDLTMRCWNVEPQERPTARMCKTTVTYLPRCTPTPANPDHQTRSAALLENLGDLESWKGNPEKSSAYLNEALRLYQEDADTKGIARVLQKQAAAAYRYSDFDKAIATATAALEHFRNLDDPLGIAGASYTLGDSLALRGQVDEALRVLQEALEINRTHGNDVGAALCLERIGALQRITDQLDEALFTVEEAVAVASQSGDRFAVARALRTMGLVHLDRSNSDRAAEAFLMVRPIAQNIGWYAGLSDIEQRMGCIKMQSGDYHEAEALFQNSVSIARQARARWELAWNLRRLGECFQQQSKVDEAASALREACLLFQELSLANESVQVASTLVELKRSQGDWDGTLFWYDHIITVYRSQGGHGTVAYYLAEKGDILVKAQRYDEAALHFEATIVTFAENGYSLDWELERLCAVPKTAMKWERRLPLLCNLKKLQRRQPQLTTATLKFPIPLNSGEP</sequence>
<dbReference type="EMBL" id="KN823767">
    <property type="protein sequence ID" value="KIO15889.1"/>
    <property type="molecule type" value="Genomic_DNA"/>
</dbReference>
<protein>
    <recommendedName>
        <fullName evidence="5">Tetratricopeptide repeat protein 29</fullName>
    </recommendedName>
</protein>
<dbReference type="InterPro" id="IPR051476">
    <property type="entry name" value="Bac_ResReg_Asp_Phosphatase"/>
</dbReference>
<reference evidence="7" key="3">
    <citation type="submission" date="2015-02" db="EMBL/GenBank/DDBJ databases">
        <title>Evolutionary Origins and Diversification of the Mycorrhizal Mutualists.</title>
        <authorList>
            <consortium name="DOE Joint Genome Institute"/>
            <consortium name="Mycorrhizal Genomics Consortium"/>
            <person name="Kohler A."/>
            <person name="Kuo A."/>
            <person name="Nagy L.G."/>
            <person name="Floudas D."/>
            <person name="Copeland A."/>
            <person name="Barry K.W."/>
            <person name="Cichocki N."/>
            <person name="Veneault-Fourrey C."/>
            <person name="LaButti K."/>
            <person name="Lindquist E.A."/>
            <person name="Lipzen A."/>
            <person name="Lundell T."/>
            <person name="Morin E."/>
            <person name="Murat C."/>
            <person name="Riley R."/>
            <person name="Ohm R."/>
            <person name="Sun H."/>
            <person name="Tunlid A."/>
            <person name="Henrissat B."/>
            <person name="Grigoriev I.V."/>
            <person name="Hibbett D.S."/>
            <person name="Martin F."/>
        </authorList>
    </citation>
    <scope>NUCLEOTIDE SEQUENCE</scope>
    <source>
        <strain evidence="7">MUT 4182</strain>
    </source>
</reference>
<dbReference type="Gene3D" id="1.25.40.10">
    <property type="entry name" value="Tetratricopeptide repeat domain"/>
    <property type="match status" value="2"/>
</dbReference>
<evidence type="ECO:0000256" key="6">
    <source>
        <dbReference type="PROSITE-ProRule" id="PRU00339"/>
    </source>
</evidence>
<evidence type="ECO:0000256" key="3">
    <source>
        <dbReference type="ARBA" id="ARBA00022737"/>
    </source>
</evidence>
<dbReference type="PROSITE" id="PS50005">
    <property type="entry name" value="TPR"/>
    <property type="match status" value="1"/>
</dbReference>
<keyword evidence="3" id="KW-0677">Repeat</keyword>